<evidence type="ECO:0000313" key="9">
    <source>
        <dbReference type="Proteomes" id="UP000494165"/>
    </source>
</evidence>
<keyword evidence="9" id="KW-1185">Reference proteome</keyword>
<evidence type="ECO:0000256" key="6">
    <source>
        <dbReference type="ARBA" id="ARBA00023136"/>
    </source>
</evidence>
<sequence length="299" mass="34076">MLGIMLRNNVGFRESLYFIFRLSRRSHTGRSARRLFTPCSVQQLSIRFDFSSETPRAENVCVDMPSFHPDELGEFNRHLDQPSYGPKYPKKEEVRMEETSEHEEMDFGGTNHMDLDALDRKPFDKEGEGTRLENMEETPLTYRVELNSEIAPDGLSMVETAIPRLDVNIYSQKKTLAQGMMDLALLSANANQLRYVLDRGVDDAYYYISLTLISASIILQIAVGIGLIWNGQFNIKKEKDMHLANRINNFTMIGIFLVTIINVFISAFSISTESSIPPKSPYTLRGELNETLLATTERL</sequence>
<keyword evidence="3 7" id="KW-0812">Transmembrane</keyword>
<dbReference type="GO" id="GO:0016020">
    <property type="term" value="C:membrane"/>
    <property type="evidence" value="ECO:0007669"/>
    <property type="project" value="UniProtKB-SubCell"/>
</dbReference>
<dbReference type="PANTHER" id="PTHR12316">
    <property type="entry name" value="NINJURIN-RELATED"/>
    <property type="match status" value="1"/>
</dbReference>
<dbReference type="Proteomes" id="UP000494165">
    <property type="component" value="Unassembled WGS sequence"/>
</dbReference>
<keyword evidence="6 7" id="KW-0472">Membrane</keyword>
<feature type="transmembrane region" description="Helical" evidence="7">
    <location>
        <begin position="204"/>
        <end position="229"/>
    </location>
</feature>
<keyword evidence="4" id="KW-0130">Cell adhesion</keyword>
<evidence type="ECO:0000256" key="4">
    <source>
        <dbReference type="ARBA" id="ARBA00022889"/>
    </source>
</evidence>
<dbReference type="OrthoDB" id="8196386at2759"/>
<dbReference type="EMBL" id="CADEPI010000164">
    <property type="protein sequence ID" value="CAB3378426.1"/>
    <property type="molecule type" value="Genomic_DNA"/>
</dbReference>
<evidence type="ECO:0000256" key="3">
    <source>
        <dbReference type="ARBA" id="ARBA00022692"/>
    </source>
</evidence>
<dbReference type="Pfam" id="PF04923">
    <property type="entry name" value="Ninjurin"/>
    <property type="match status" value="1"/>
</dbReference>
<comment type="similarity">
    <text evidence="2">Belongs to the ninjurin family.</text>
</comment>
<evidence type="ECO:0000256" key="1">
    <source>
        <dbReference type="ARBA" id="ARBA00004141"/>
    </source>
</evidence>
<dbReference type="GO" id="GO:0042246">
    <property type="term" value="P:tissue regeneration"/>
    <property type="evidence" value="ECO:0007669"/>
    <property type="project" value="InterPro"/>
</dbReference>
<evidence type="ECO:0000256" key="2">
    <source>
        <dbReference type="ARBA" id="ARBA00008141"/>
    </source>
</evidence>
<dbReference type="GO" id="GO:0007155">
    <property type="term" value="P:cell adhesion"/>
    <property type="evidence" value="ECO:0007669"/>
    <property type="project" value="UniProtKB-KW"/>
</dbReference>
<organism evidence="8 9">
    <name type="scientific">Cloeon dipterum</name>
    <dbReference type="NCBI Taxonomy" id="197152"/>
    <lineage>
        <taxon>Eukaryota</taxon>
        <taxon>Metazoa</taxon>
        <taxon>Ecdysozoa</taxon>
        <taxon>Arthropoda</taxon>
        <taxon>Hexapoda</taxon>
        <taxon>Insecta</taxon>
        <taxon>Pterygota</taxon>
        <taxon>Palaeoptera</taxon>
        <taxon>Ephemeroptera</taxon>
        <taxon>Pisciforma</taxon>
        <taxon>Baetidae</taxon>
        <taxon>Cloeon</taxon>
    </lineage>
</organism>
<feature type="transmembrane region" description="Helical" evidence="7">
    <location>
        <begin position="250"/>
        <end position="270"/>
    </location>
</feature>
<protein>
    <submittedName>
        <fullName evidence="8">Uncharacterized protein</fullName>
    </submittedName>
</protein>
<comment type="caution">
    <text evidence="8">The sequence shown here is derived from an EMBL/GenBank/DDBJ whole genome shotgun (WGS) entry which is preliminary data.</text>
</comment>
<name>A0A8S1DE40_9INSE</name>
<evidence type="ECO:0000256" key="7">
    <source>
        <dbReference type="SAM" id="Phobius"/>
    </source>
</evidence>
<accession>A0A8S1DE40</accession>
<evidence type="ECO:0000313" key="8">
    <source>
        <dbReference type="EMBL" id="CAB3378426.1"/>
    </source>
</evidence>
<dbReference type="AlphaFoldDB" id="A0A8S1DE40"/>
<reference evidence="8 9" key="1">
    <citation type="submission" date="2020-04" db="EMBL/GenBank/DDBJ databases">
        <authorList>
            <person name="Alioto T."/>
            <person name="Alioto T."/>
            <person name="Gomez Garrido J."/>
        </authorList>
    </citation>
    <scope>NUCLEOTIDE SEQUENCE [LARGE SCALE GENOMIC DNA]</scope>
</reference>
<keyword evidence="5 7" id="KW-1133">Transmembrane helix</keyword>
<evidence type="ECO:0000256" key="5">
    <source>
        <dbReference type="ARBA" id="ARBA00022989"/>
    </source>
</evidence>
<gene>
    <name evidence="8" type="ORF">CLODIP_2_CD14579</name>
</gene>
<dbReference type="InterPro" id="IPR007007">
    <property type="entry name" value="Ninjurin"/>
</dbReference>
<dbReference type="PANTHER" id="PTHR12316:SF20">
    <property type="entry name" value="NINJURIN-A"/>
    <property type="match status" value="1"/>
</dbReference>
<proteinExistence type="inferred from homology"/>
<comment type="subcellular location">
    <subcellularLocation>
        <location evidence="1">Membrane</location>
        <topology evidence="1">Multi-pass membrane protein</topology>
    </subcellularLocation>
</comment>